<dbReference type="Proteomes" id="UP000720508">
    <property type="component" value="Unassembled WGS sequence"/>
</dbReference>
<sequence length="51" mass="5053">MTATHLTPPARPVWTGRACGTGPEPGHDLETGHDSLAATTPAGALSQTASG</sequence>
<dbReference type="EMBL" id="JAHLEM010000045">
    <property type="protein sequence ID" value="MBU3863602.1"/>
    <property type="molecule type" value="Genomic_DNA"/>
</dbReference>
<dbReference type="RefSeq" id="WP_216340645.1">
    <property type="nucleotide sequence ID" value="NZ_JAHLEM010000045.1"/>
</dbReference>
<gene>
    <name evidence="2" type="ORF">KN815_05705</name>
</gene>
<evidence type="ECO:0000256" key="1">
    <source>
        <dbReference type="SAM" id="MobiDB-lite"/>
    </source>
</evidence>
<organism evidence="2 3">
    <name type="scientific">Streptomyces niphimycinicus</name>
    <dbReference type="NCBI Taxonomy" id="2842201"/>
    <lineage>
        <taxon>Bacteria</taxon>
        <taxon>Bacillati</taxon>
        <taxon>Actinomycetota</taxon>
        <taxon>Actinomycetes</taxon>
        <taxon>Kitasatosporales</taxon>
        <taxon>Streptomycetaceae</taxon>
        <taxon>Streptomyces</taxon>
    </lineage>
</organism>
<comment type="caution">
    <text evidence="2">The sequence shown here is derived from an EMBL/GenBank/DDBJ whole genome shotgun (WGS) entry which is preliminary data.</text>
</comment>
<evidence type="ECO:0000313" key="2">
    <source>
        <dbReference type="EMBL" id="MBU3863602.1"/>
    </source>
</evidence>
<keyword evidence="3" id="KW-1185">Reference proteome</keyword>
<reference evidence="2 3" key="1">
    <citation type="submission" date="2021-06" db="EMBL/GenBank/DDBJ databases">
        <authorList>
            <person name="Pan X."/>
        </authorList>
    </citation>
    <scope>NUCLEOTIDE SEQUENCE [LARGE SCALE GENOMIC DNA]</scope>
    <source>
        <strain evidence="2 3">4503</strain>
    </source>
</reference>
<accession>A0ABS6C9Q1</accession>
<proteinExistence type="predicted"/>
<name>A0ABS6C9Q1_9ACTN</name>
<evidence type="ECO:0000313" key="3">
    <source>
        <dbReference type="Proteomes" id="UP000720508"/>
    </source>
</evidence>
<feature type="region of interest" description="Disordered" evidence="1">
    <location>
        <begin position="1"/>
        <end position="51"/>
    </location>
</feature>
<protein>
    <submittedName>
        <fullName evidence="2">Uncharacterized protein</fullName>
    </submittedName>
</protein>